<dbReference type="GO" id="GO:0016020">
    <property type="term" value="C:membrane"/>
    <property type="evidence" value="ECO:0007669"/>
    <property type="project" value="UniProtKB-SubCell"/>
</dbReference>
<feature type="transmembrane region" description="Helical" evidence="5">
    <location>
        <begin position="305"/>
        <end position="322"/>
    </location>
</feature>
<accession>A0A2W4TXP7</accession>
<feature type="domain" description="Ferric oxidoreductase" evidence="6">
    <location>
        <begin position="241"/>
        <end position="350"/>
    </location>
</feature>
<feature type="transmembrane region" description="Helical" evidence="5">
    <location>
        <begin position="342"/>
        <end position="363"/>
    </location>
</feature>
<reference evidence="9" key="1">
    <citation type="submission" date="2018-04" db="EMBL/GenBank/DDBJ databases">
        <authorList>
            <person name="Cornet L."/>
        </authorList>
    </citation>
    <scope>NUCLEOTIDE SEQUENCE [LARGE SCALE GENOMIC DNA]</scope>
</reference>
<evidence type="ECO:0000256" key="4">
    <source>
        <dbReference type="ARBA" id="ARBA00023136"/>
    </source>
</evidence>
<evidence type="ECO:0000256" key="3">
    <source>
        <dbReference type="ARBA" id="ARBA00022989"/>
    </source>
</evidence>
<proteinExistence type="predicted"/>
<evidence type="ECO:0000313" key="9">
    <source>
        <dbReference type="Proteomes" id="UP000249354"/>
    </source>
</evidence>
<dbReference type="PANTHER" id="PTHR42208">
    <property type="entry name" value="HEAVY METAL TRANSPORTER-RELATED"/>
    <property type="match status" value="1"/>
</dbReference>
<dbReference type="Proteomes" id="UP000249354">
    <property type="component" value="Unassembled WGS sequence"/>
</dbReference>
<feature type="transmembrane region" description="Helical" evidence="5">
    <location>
        <begin position="211"/>
        <end position="231"/>
    </location>
</feature>
<evidence type="ECO:0000313" key="8">
    <source>
        <dbReference type="EMBL" id="PZO11550.1"/>
    </source>
</evidence>
<keyword evidence="3 5" id="KW-1133">Transmembrane helix</keyword>
<feature type="domain" description="Urease accessory protein UreH-like transmembrane" evidence="7">
    <location>
        <begin position="11"/>
        <end position="224"/>
    </location>
</feature>
<keyword evidence="4 5" id="KW-0472">Membrane</keyword>
<evidence type="ECO:0000256" key="5">
    <source>
        <dbReference type="SAM" id="Phobius"/>
    </source>
</evidence>
<reference evidence="8 9" key="2">
    <citation type="submission" date="2018-06" db="EMBL/GenBank/DDBJ databases">
        <title>Metagenomic assembly of (sub)arctic Cyanobacteria and their associated microbiome from non-axenic cultures.</title>
        <authorList>
            <person name="Baurain D."/>
        </authorList>
    </citation>
    <scope>NUCLEOTIDE SEQUENCE [LARGE SCALE GENOMIC DNA]</scope>
    <source>
        <strain evidence="8">ULC129bin1</strain>
    </source>
</reference>
<comment type="caution">
    <text evidence="8">The sequence shown here is derived from an EMBL/GenBank/DDBJ whole genome shotgun (WGS) entry which is preliminary data.</text>
</comment>
<organism evidence="8 9">
    <name type="scientific">Leptolyngbya foveolarum</name>
    <dbReference type="NCBI Taxonomy" id="47253"/>
    <lineage>
        <taxon>Bacteria</taxon>
        <taxon>Bacillati</taxon>
        <taxon>Cyanobacteriota</taxon>
        <taxon>Cyanophyceae</taxon>
        <taxon>Leptolyngbyales</taxon>
        <taxon>Leptolyngbyaceae</taxon>
        <taxon>Leptolyngbya group</taxon>
        <taxon>Leptolyngbya</taxon>
    </lineage>
</organism>
<feature type="transmembrane region" description="Helical" evidence="5">
    <location>
        <begin position="369"/>
        <end position="388"/>
    </location>
</feature>
<feature type="transmembrane region" description="Helical" evidence="5">
    <location>
        <begin position="58"/>
        <end position="82"/>
    </location>
</feature>
<dbReference type="InterPro" id="IPR039447">
    <property type="entry name" value="UreH-like_TM_dom"/>
</dbReference>
<dbReference type="Pfam" id="PF01794">
    <property type="entry name" value="Ferric_reduct"/>
    <property type="match status" value="1"/>
</dbReference>
<feature type="transmembrane region" description="Helical" evidence="5">
    <location>
        <begin position="144"/>
        <end position="163"/>
    </location>
</feature>
<gene>
    <name evidence="8" type="ORF">DCF25_19175</name>
</gene>
<dbReference type="PANTHER" id="PTHR42208:SF1">
    <property type="entry name" value="HEAVY METAL TRANSPORTER"/>
    <property type="match status" value="1"/>
</dbReference>
<keyword evidence="2 5" id="KW-0812">Transmembrane</keyword>
<dbReference type="AlphaFoldDB" id="A0A2W4TXP7"/>
<dbReference type="Pfam" id="PF13386">
    <property type="entry name" value="DsbD_2"/>
    <property type="match status" value="1"/>
</dbReference>
<sequence length="431" mass="45866">MPSSLDLWLIAALGFLGSFGHCVGMCGPVAAAFALGESGTGEKTAQIWFHLLLNVGRLLSYGLVGAAIGALGSAVFAGGELAGVGSGLRRAIAIFTGFLLIWFGLSQAKPGWLPTLPFLHPAKQQQIHEKLTLTMSKVSGQSRLLTPVLLGLLWGLIPCGFLYAGQLRAAETQSWLGGAAIMLAFGAGTLPAMVGMGAATSLLSGDRRSQLFRMGGWVTVVIGLLLLLRTGDTMSDYSGHGALVLLILTLIARPISRLWPALLNYRRGLGVGACLLSLLHLLHMASHTWSWNFRAVQFMLPSHQIGVWLGAIALLLMLPAALTSFDRAQKALGNRWRKIHLLGIPALLLAAAHTVMVGSSYWGTLALTWQNQLQAGLLGLAVAMVLAGRSRKIWTLLSLGKYYAPPKTKITNRLDTDADGGADDSCQHQLP</sequence>
<evidence type="ECO:0000259" key="6">
    <source>
        <dbReference type="Pfam" id="PF01794"/>
    </source>
</evidence>
<comment type="subcellular location">
    <subcellularLocation>
        <location evidence="1">Membrane</location>
        <topology evidence="1">Multi-pass membrane protein</topology>
    </subcellularLocation>
</comment>
<evidence type="ECO:0000256" key="2">
    <source>
        <dbReference type="ARBA" id="ARBA00022692"/>
    </source>
</evidence>
<evidence type="ECO:0000259" key="7">
    <source>
        <dbReference type="Pfam" id="PF13386"/>
    </source>
</evidence>
<name>A0A2W4TXP7_9CYAN</name>
<evidence type="ECO:0000256" key="1">
    <source>
        <dbReference type="ARBA" id="ARBA00004141"/>
    </source>
</evidence>
<feature type="transmembrane region" description="Helical" evidence="5">
    <location>
        <begin position="175"/>
        <end position="199"/>
    </location>
</feature>
<dbReference type="EMBL" id="QBMC01000178">
    <property type="protein sequence ID" value="PZO11550.1"/>
    <property type="molecule type" value="Genomic_DNA"/>
</dbReference>
<dbReference type="InterPro" id="IPR013130">
    <property type="entry name" value="Fe3_Rdtase_TM_dom"/>
</dbReference>
<feature type="transmembrane region" description="Helical" evidence="5">
    <location>
        <begin position="268"/>
        <end position="285"/>
    </location>
</feature>
<protein>
    <submittedName>
        <fullName evidence="8">Ferric reductase</fullName>
    </submittedName>
</protein>